<keyword evidence="1" id="KW-1133">Transmembrane helix</keyword>
<proteinExistence type="predicted"/>
<feature type="chain" id="PRO_5045575576" evidence="2">
    <location>
        <begin position="29"/>
        <end position="65"/>
    </location>
</feature>
<organism evidence="3 4">
    <name type="scientific">Williamsia deligens</name>
    <dbReference type="NCBI Taxonomy" id="321325"/>
    <lineage>
        <taxon>Bacteria</taxon>
        <taxon>Bacillati</taxon>
        <taxon>Actinomycetota</taxon>
        <taxon>Actinomycetes</taxon>
        <taxon>Mycobacteriales</taxon>
        <taxon>Nocardiaceae</taxon>
        <taxon>Williamsia</taxon>
    </lineage>
</organism>
<comment type="caution">
    <text evidence="3">The sequence shown here is derived from an EMBL/GenBank/DDBJ whole genome shotgun (WGS) entry which is preliminary data.</text>
</comment>
<reference evidence="4" key="1">
    <citation type="journal article" date="2019" name="Int. J. Syst. Evol. Microbiol.">
        <title>The Global Catalogue of Microorganisms (GCM) 10K type strain sequencing project: providing services to taxonomists for standard genome sequencing and annotation.</title>
        <authorList>
            <consortium name="The Broad Institute Genomics Platform"/>
            <consortium name="The Broad Institute Genome Sequencing Center for Infectious Disease"/>
            <person name="Wu L."/>
            <person name="Ma J."/>
        </authorList>
    </citation>
    <scope>NUCLEOTIDE SEQUENCE [LARGE SCALE GENOMIC DNA]</scope>
    <source>
        <strain evidence="4">CCUG 50873</strain>
    </source>
</reference>
<protein>
    <submittedName>
        <fullName evidence="3">Uncharacterized protein</fullName>
    </submittedName>
</protein>
<name>A0ABW3G672_9NOCA</name>
<keyword evidence="1" id="KW-0812">Transmembrane</keyword>
<keyword evidence="1" id="KW-0472">Membrane</keyword>
<feature type="signal peptide" evidence="2">
    <location>
        <begin position="1"/>
        <end position="28"/>
    </location>
</feature>
<keyword evidence="2" id="KW-0732">Signal</keyword>
<gene>
    <name evidence="3" type="ORF">ACFQ04_10640</name>
</gene>
<evidence type="ECO:0000313" key="4">
    <source>
        <dbReference type="Proteomes" id="UP001597068"/>
    </source>
</evidence>
<evidence type="ECO:0000256" key="2">
    <source>
        <dbReference type="SAM" id="SignalP"/>
    </source>
</evidence>
<dbReference type="Proteomes" id="UP001597068">
    <property type="component" value="Unassembled WGS sequence"/>
</dbReference>
<sequence>MRTTRRAAAVLGAAAIAMTVAGAGPAGAAELTPTPAASQGFTFYLPLGCTGGLGCLPVTIAFPGS</sequence>
<evidence type="ECO:0000256" key="1">
    <source>
        <dbReference type="SAM" id="Phobius"/>
    </source>
</evidence>
<feature type="transmembrane region" description="Helical" evidence="1">
    <location>
        <begin position="44"/>
        <end position="62"/>
    </location>
</feature>
<keyword evidence="4" id="KW-1185">Reference proteome</keyword>
<accession>A0ABW3G672</accession>
<evidence type="ECO:0000313" key="3">
    <source>
        <dbReference type="EMBL" id="MFD0926192.1"/>
    </source>
</evidence>
<dbReference type="RefSeq" id="WP_253645917.1">
    <property type="nucleotide sequence ID" value="NZ_BAAAMO010000002.1"/>
</dbReference>
<dbReference type="EMBL" id="JBHTIL010000001">
    <property type="protein sequence ID" value="MFD0926192.1"/>
    <property type="molecule type" value="Genomic_DNA"/>
</dbReference>